<dbReference type="GO" id="GO:0003689">
    <property type="term" value="F:DNA clamp loader activity"/>
    <property type="evidence" value="ECO:0007669"/>
    <property type="project" value="TreeGrafter"/>
</dbReference>
<dbReference type="InterPro" id="IPR047854">
    <property type="entry name" value="RFC_lid"/>
</dbReference>
<dbReference type="InterPro" id="IPR038551">
    <property type="entry name" value="Ribosomal_eS26_sf"/>
</dbReference>
<dbReference type="GO" id="GO:0005524">
    <property type="term" value="F:ATP binding"/>
    <property type="evidence" value="ECO:0007669"/>
    <property type="project" value="UniProtKB-KW"/>
</dbReference>
<dbReference type="GO" id="GO:1990904">
    <property type="term" value="C:ribonucleoprotein complex"/>
    <property type="evidence" value="ECO:0007669"/>
    <property type="project" value="UniProtKB-KW"/>
</dbReference>
<proteinExistence type="inferred from homology"/>
<dbReference type="InterPro" id="IPR027417">
    <property type="entry name" value="P-loop_NTPase"/>
</dbReference>
<dbReference type="InterPro" id="IPR003959">
    <property type="entry name" value="ATPase_AAA_core"/>
</dbReference>
<dbReference type="FunFam" id="3.40.50.300:FF:000952">
    <property type="entry name" value="Replication factor C subunit 2"/>
    <property type="match status" value="1"/>
</dbReference>
<dbReference type="GO" id="GO:0005634">
    <property type="term" value="C:nucleus"/>
    <property type="evidence" value="ECO:0007669"/>
    <property type="project" value="TreeGrafter"/>
</dbReference>
<dbReference type="Gene3D" id="3.40.50.300">
    <property type="entry name" value="P-loop containing nucleotide triphosphate hydrolases"/>
    <property type="match status" value="1"/>
</dbReference>
<dbReference type="GO" id="GO:0006261">
    <property type="term" value="P:DNA-templated DNA replication"/>
    <property type="evidence" value="ECO:0007669"/>
    <property type="project" value="TreeGrafter"/>
</dbReference>
<dbReference type="SMART" id="SM00382">
    <property type="entry name" value="AAA"/>
    <property type="match status" value="1"/>
</dbReference>
<keyword evidence="4" id="KW-0547">Nucleotide-binding</keyword>
<dbReference type="InterPro" id="IPR003593">
    <property type="entry name" value="AAA+_ATPase"/>
</dbReference>
<dbReference type="Gene3D" id="1.20.272.10">
    <property type="match status" value="1"/>
</dbReference>
<evidence type="ECO:0000256" key="7">
    <source>
        <dbReference type="ARBA" id="ARBA00023274"/>
    </source>
</evidence>
<comment type="similarity">
    <text evidence="1">Belongs to the activator 1 small subunits family.</text>
</comment>
<dbReference type="PROSITE" id="PS00733">
    <property type="entry name" value="RIBOSOMAL_S26E"/>
    <property type="match status" value="1"/>
</dbReference>
<protein>
    <recommendedName>
        <fullName evidence="8">AAA+ ATPase domain-containing protein</fullName>
    </recommendedName>
</protein>
<keyword evidence="6" id="KW-0689">Ribosomal protein</keyword>
<dbReference type="CDD" id="cd18140">
    <property type="entry name" value="HLD_clamp_RFC"/>
    <property type="match status" value="1"/>
</dbReference>
<dbReference type="PANTHER" id="PTHR11669">
    <property type="entry name" value="REPLICATION FACTOR C / DNA POLYMERASE III GAMMA-TAU SUBUNIT"/>
    <property type="match status" value="1"/>
</dbReference>
<accession>W4IPT0</accession>
<dbReference type="AlphaFoldDB" id="W4IPT0"/>
<feature type="domain" description="AAA+ ATPase" evidence="8">
    <location>
        <begin position="137"/>
        <end position="275"/>
    </location>
</feature>
<keyword evidence="3" id="KW-0235">DNA replication</keyword>
<evidence type="ECO:0000256" key="4">
    <source>
        <dbReference type="ARBA" id="ARBA00022741"/>
    </source>
</evidence>
<dbReference type="Pfam" id="PF08542">
    <property type="entry name" value="Rep_fac_C"/>
    <property type="match status" value="1"/>
</dbReference>
<dbReference type="Pfam" id="PF21960">
    <property type="entry name" value="RCF1-5-like_lid"/>
    <property type="match status" value="1"/>
</dbReference>
<keyword evidence="7" id="KW-0687">Ribonucleoprotein</keyword>
<comment type="similarity">
    <text evidence="2">Belongs to the eukaryotic ribosomal protein eS26 family.</text>
</comment>
<dbReference type="Gene3D" id="1.10.8.60">
    <property type="match status" value="1"/>
</dbReference>
<dbReference type="GO" id="GO:0006412">
    <property type="term" value="P:translation"/>
    <property type="evidence" value="ECO:0007669"/>
    <property type="project" value="InterPro"/>
</dbReference>
<dbReference type="Pfam" id="PF00004">
    <property type="entry name" value="AAA"/>
    <property type="match status" value="1"/>
</dbReference>
<dbReference type="InterPro" id="IPR050238">
    <property type="entry name" value="DNA_Rep/Repair_Clamp_Loader"/>
</dbReference>
<name>W4IPT0_PLAFA</name>
<dbReference type="GO" id="GO:0016887">
    <property type="term" value="F:ATP hydrolysis activity"/>
    <property type="evidence" value="ECO:0007669"/>
    <property type="project" value="InterPro"/>
</dbReference>
<sequence length="431" mass="49775">MPKKRRNGGRSKHNRGHVNPLRCSNCGRCVPKDKAIKRFNIRNIVDTSAQRDIKEASVYSTFQLPKLYIKQCYCVSCAIHSRFVRVRSREQRRVRKETAKHMENIPWVEKYRPKRLDDIVHQNNAVMMLKEVVRTKNMPHLIFHGPPGTGKTSAINALAHELFGKENISERVLELNASDDRGINVVREKIKAYTRISISKNKIHSETKEVLPSWKLVVLDEADMMTEDAQSALRRIIEIYSNVTRFILICNYIHKISDPIFSRCSCYRFQSIPINIKKEKLLYICQNENIDIVDDALEKIIETTEGDLRRAVSILQLCSCINTKITLNSVLDVSGLPSDNIVYKIIDACKMKDLKLVEKTVQDIIEDGFDVAYIFKSFNNYFVTNTEYEDSLKYQILLELSRHDYRLHCGATQYIQLLSFASSVHSLLNSV</sequence>
<dbReference type="FunFam" id="3.30.1740.20:FF:000003">
    <property type="entry name" value="40S ribosomal protein S26"/>
    <property type="match status" value="1"/>
</dbReference>
<dbReference type="Pfam" id="PF01283">
    <property type="entry name" value="Ribosomal_S26e"/>
    <property type="match status" value="1"/>
</dbReference>
<dbReference type="SUPFAM" id="SSF52540">
    <property type="entry name" value="P-loop containing nucleoside triphosphate hydrolases"/>
    <property type="match status" value="1"/>
</dbReference>
<dbReference type="GO" id="GO:0005663">
    <property type="term" value="C:DNA replication factor C complex"/>
    <property type="evidence" value="ECO:0007669"/>
    <property type="project" value="TreeGrafter"/>
</dbReference>
<evidence type="ECO:0000256" key="6">
    <source>
        <dbReference type="ARBA" id="ARBA00022980"/>
    </source>
</evidence>
<evidence type="ECO:0000313" key="10">
    <source>
        <dbReference type="Proteomes" id="UP000019114"/>
    </source>
</evidence>
<dbReference type="Proteomes" id="UP000019114">
    <property type="component" value="Unassembled WGS sequence"/>
</dbReference>
<dbReference type="PANTHER" id="PTHR11669:SF20">
    <property type="entry name" value="REPLICATION FACTOR C SUBUNIT 4"/>
    <property type="match status" value="1"/>
</dbReference>
<dbReference type="GO" id="GO:0003677">
    <property type="term" value="F:DNA binding"/>
    <property type="evidence" value="ECO:0007669"/>
    <property type="project" value="InterPro"/>
</dbReference>
<reference evidence="9 10" key="2">
    <citation type="submission" date="2013-02" db="EMBL/GenBank/DDBJ databases">
        <title>The Genome Sequence of Plasmodium falciparum NF135/5.C10.</title>
        <authorList>
            <consortium name="The Broad Institute Genome Sequencing Platform"/>
            <consortium name="The Broad Institute Genome Sequencing Center for Infectious Disease"/>
            <person name="Neafsey D."/>
            <person name="Cheeseman I."/>
            <person name="Volkman S."/>
            <person name="Adams J."/>
            <person name="Walker B."/>
            <person name="Young S.K."/>
            <person name="Zeng Q."/>
            <person name="Gargeya S."/>
            <person name="Fitzgerald M."/>
            <person name="Haas B."/>
            <person name="Abouelleil A."/>
            <person name="Alvarado L."/>
            <person name="Arachchi H.M."/>
            <person name="Berlin A.M."/>
            <person name="Chapman S.B."/>
            <person name="Dewar J."/>
            <person name="Goldberg J."/>
            <person name="Griggs A."/>
            <person name="Gujja S."/>
            <person name="Hansen M."/>
            <person name="Howarth C."/>
            <person name="Imamovic A."/>
            <person name="Larimer J."/>
            <person name="McCowan C."/>
            <person name="Murphy C."/>
            <person name="Neiman D."/>
            <person name="Pearson M."/>
            <person name="Priest M."/>
            <person name="Roberts A."/>
            <person name="Saif S."/>
            <person name="Shea T."/>
            <person name="Sisk P."/>
            <person name="Sykes S."/>
            <person name="Wortman J."/>
            <person name="Nusbaum C."/>
            <person name="Birren B."/>
        </authorList>
    </citation>
    <scope>NUCLEOTIDE SEQUENCE [LARGE SCALE GENOMIC DNA]</scope>
    <source>
        <strain evidence="9 10">NF135/5.C10</strain>
    </source>
</reference>
<reference evidence="9 10" key="1">
    <citation type="submission" date="2013-02" db="EMBL/GenBank/DDBJ databases">
        <title>The Genome Annotation of Plasmodium falciparum NF135/5.C10.</title>
        <authorList>
            <consortium name="The Broad Institute Genome Sequencing Platform"/>
            <consortium name="The Broad Institute Genome Sequencing Center for Infectious Disease"/>
            <person name="Neafsey D."/>
            <person name="Hoffman S."/>
            <person name="Volkman S."/>
            <person name="Rosenthal P."/>
            <person name="Walker B."/>
            <person name="Young S.K."/>
            <person name="Zeng Q."/>
            <person name="Gargeya S."/>
            <person name="Fitzgerald M."/>
            <person name="Haas B."/>
            <person name="Abouelleil A."/>
            <person name="Allen A.W."/>
            <person name="Alvarado L."/>
            <person name="Arachchi H.M."/>
            <person name="Berlin A.M."/>
            <person name="Chapman S.B."/>
            <person name="Gainer-Dewar J."/>
            <person name="Goldberg J."/>
            <person name="Griggs A."/>
            <person name="Gujja S."/>
            <person name="Hansen M."/>
            <person name="Howarth C."/>
            <person name="Imamovic A."/>
            <person name="Ireland A."/>
            <person name="Larimer J."/>
            <person name="McCowan C."/>
            <person name="Murphy C."/>
            <person name="Pearson M."/>
            <person name="Poon T.W."/>
            <person name="Priest M."/>
            <person name="Roberts A."/>
            <person name="Saif S."/>
            <person name="Shea T."/>
            <person name="Sisk P."/>
            <person name="Sykes S."/>
            <person name="Wortman J."/>
            <person name="Nusbaum C."/>
            <person name="Birren B."/>
        </authorList>
    </citation>
    <scope>NUCLEOTIDE SEQUENCE [LARGE SCALE GENOMIC DNA]</scope>
    <source>
        <strain evidence="9 10">NF135/5.C10</strain>
    </source>
</reference>
<dbReference type="GO" id="GO:0006281">
    <property type="term" value="P:DNA repair"/>
    <property type="evidence" value="ECO:0007669"/>
    <property type="project" value="TreeGrafter"/>
</dbReference>
<organism evidence="9 10">
    <name type="scientific">Plasmodium falciparum NF135/5.C10</name>
    <dbReference type="NCBI Taxonomy" id="1036726"/>
    <lineage>
        <taxon>Eukaryota</taxon>
        <taxon>Sar</taxon>
        <taxon>Alveolata</taxon>
        <taxon>Apicomplexa</taxon>
        <taxon>Aconoidasida</taxon>
        <taxon>Haemosporida</taxon>
        <taxon>Plasmodiidae</taxon>
        <taxon>Plasmodium</taxon>
        <taxon>Plasmodium (Laverania)</taxon>
    </lineage>
</organism>
<dbReference type="NCBIfam" id="NF001679">
    <property type="entry name" value="PRK00440.1"/>
    <property type="match status" value="1"/>
</dbReference>
<dbReference type="GO" id="GO:0003735">
    <property type="term" value="F:structural constituent of ribosome"/>
    <property type="evidence" value="ECO:0007669"/>
    <property type="project" value="InterPro"/>
</dbReference>
<dbReference type="InterPro" id="IPR000892">
    <property type="entry name" value="Ribosomal_eS26"/>
</dbReference>
<dbReference type="SUPFAM" id="SSF48019">
    <property type="entry name" value="post-AAA+ oligomerization domain-like"/>
    <property type="match status" value="1"/>
</dbReference>
<dbReference type="InterPro" id="IPR008921">
    <property type="entry name" value="DNA_pol3_clamp-load_cplx_C"/>
</dbReference>
<dbReference type="EMBL" id="KI926017">
    <property type="protein sequence ID" value="ETW45432.1"/>
    <property type="molecule type" value="Genomic_DNA"/>
</dbReference>
<evidence type="ECO:0000256" key="1">
    <source>
        <dbReference type="ARBA" id="ARBA00005378"/>
    </source>
</evidence>
<dbReference type="CDD" id="cd00009">
    <property type="entry name" value="AAA"/>
    <property type="match status" value="1"/>
</dbReference>
<dbReference type="FunFam" id="1.20.272.10:FF:000023">
    <property type="entry name" value="Replication factor C subunit 2"/>
    <property type="match status" value="1"/>
</dbReference>
<dbReference type="Gene3D" id="3.30.1740.20">
    <property type="entry name" value="Ribosomal protein S26e"/>
    <property type="match status" value="1"/>
</dbReference>
<evidence type="ECO:0000259" key="8">
    <source>
        <dbReference type="SMART" id="SM00382"/>
    </source>
</evidence>
<keyword evidence="5" id="KW-0067">ATP-binding</keyword>
<dbReference type="InterPro" id="IPR047864">
    <property type="entry name" value="Ribosomal_eS26_CS"/>
</dbReference>
<evidence type="ECO:0000256" key="2">
    <source>
        <dbReference type="ARBA" id="ARBA00008596"/>
    </source>
</evidence>
<dbReference type="OrthoDB" id="4199794at2759"/>
<dbReference type="GO" id="GO:0005840">
    <property type="term" value="C:ribosome"/>
    <property type="evidence" value="ECO:0007669"/>
    <property type="project" value="UniProtKB-KW"/>
</dbReference>
<dbReference type="InterPro" id="IPR013748">
    <property type="entry name" value="Rep_factorC_C"/>
</dbReference>
<evidence type="ECO:0000256" key="5">
    <source>
        <dbReference type="ARBA" id="ARBA00022840"/>
    </source>
</evidence>
<gene>
    <name evidence="9" type="ORF">PFNF135_00353</name>
</gene>
<evidence type="ECO:0000256" key="3">
    <source>
        <dbReference type="ARBA" id="ARBA00022705"/>
    </source>
</evidence>
<evidence type="ECO:0000313" key="9">
    <source>
        <dbReference type="EMBL" id="ETW45432.1"/>
    </source>
</evidence>